<dbReference type="Pfam" id="PF09346">
    <property type="entry name" value="SMI1_KNR4"/>
    <property type="match status" value="1"/>
</dbReference>
<evidence type="ECO:0000313" key="2">
    <source>
        <dbReference type="EMBL" id="KIM85717.1"/>
    </source>
</evidence>
<dbReference type="HOGENOM" id="CLU_504440_0_0_1"/>
<feature type="domain" description="Knr4/Smi1-like" evidence="1">
    <location>
        <begin position="298"/>
        <end position="472"/>
    </location>
</feature>
<keyword evidence="3" id="KW-1185">Reference proteome</keyword>
<dbReference type="Gene3D" id="3.40.1580.10">
    <property type="entry name" value="SMI1/KNR4-like"/>
    <property type="match status" value="1"/>
</dbReference>
<gene>
    <name evidence="2" type="ORF">PILCRDRAFT_86882</name>
</gene>
<dbReference type="InterPro" id="IPR037883">
    <property type="entry name" value="Knr4/Smi1-like_sf"/>
</dbReference>
<name>A0A0C3C7Q5_PILCF</name>
<proteinExistence type="predicted"/>
<dbReference type="SMART" id="SM00860">
    <property type="entry name" value="SMI1_KNR4"/>
    <property type="match status" value="1"/>
</dbReference>
<dbReference type="InParanoid" id="A0A0C3C7Q5"/>
<sequence>MESVDAEDGVRFILHERRLDSLTTCVVNHASFLVLHGHLSLANTLLSTFFRLHRPTWGLIARDIPLAFESMWAETASRPPNVPPFGEGTSIDNVQFMQRGAFYDLIQRINPMPEGGLAREWNQVQLNTKVNFRVSHKLYDSISSLLDRLFKNHLTSDMAFGADAMICGVQRCQLYAAAVALYIDIHLRIGDSDRARALFTTYAIPMIEGKAERWNLLVRIPGIYPLLASLNILSVSDASQRVDALTAALTTRLTIGVARPYIDLSWAILLDKYAESVKADWLQTREDDEEWHTPLCAPATADEISSMERQLALDTPLPQDYIAFLRHTNGFKGSIWPSKLGSAGDVRSETWPDEVAELKVEFKEDAFEDTDVAYEKWPRLERVIAIDAEGGDDGDIWLIEPHIVAKARQFAINARRDKQAKDQGLPIPEPGEAPSRCPMPRYTASGSSGYLFLPVTHENSNLPPELIDLIVQYALRDARGDCYDRATAFCLCSTSRRMHELAASALWQTGWLVLTWSHWGVAVEAYESFRQYIESAIPPP</sequence>
<evidence type="ECO:0000259" key="1">
    <source>
        <dbReference type="SMART" id="SM00860"/>
    </source>
</evidence>
<dbReference type="OrthoDB" id="2788868at2759"/>
<accession>A0A0C3C7Q5</accession>
<dbReference type="Proteomes" id="UP000054166">
    <property type="component" value="Unassembled WGS sequence"/>
</dbReference>
<dbReference type="SUPFAM" id="SSF160631">
    <property type="entry name" value="SMI1/KNR4-like"/>
    <property type="match status" value="1"/>
</dbReference>
<dbReference type="AlphaFoldDB" id="A0A0C3C7Q5"/>
<protein>
    <recommendedName>
        <fullName evidence="1">Knr4/Smi1-like domain-containing protein</fullName>
    </recommendedName>
</protein>
<reference evidence="2 3" key="1">
    <citation type="submission" date="2014-04" db="EMBL/GenBank/DDBJ databases">
        <authorList>
            <consortium name="DOE Joint Genome Institute"/>
            <person name="Kuo A."/>
            <person name="Tarkka M."/>
            <person name="Buscot F."/>
            <person name="Kohler A."/>
            <person name="Nagy L.G."/>
            <person name="Floudas D."/>
            <person name="Copeland A."/>
            <person name="Barry K.W."/>
            <person name="Cichocki N."/>
            <person name="Veneault-Fourrey C."/>
            <person name="LaButti K."/>
            <person name="Lindquist E.A."/>
            <person name="Lipzen A."/>
            <person name="Lundell T."/>
            <person name="Morin E."/>
            <person name="Murat C."/>
            <person name="Sun H."/>
            <person name="Tunlid A."/>
            <person name="Henrissat B."/>
            <person name="Grigoriev I.V."/>
            <person name="Hibbett D.S."/>
            <person name="Martin F."/>
            <person name="Nordberg H.P."/>
            <person name="Cantor M.N."/>
            <person name="Hua S.X."/>
        </authorList>
    </citation>
    <scope>NUCLEOTIDE SEQUENCE [LARGE SCALE GENOMIC DNA]</scope>
    <source>
        <strain evidence="2 3">F 1598</strain>
    </source>
</reference>
<reference evidence="3" key="2">
    <citation type="submission" date="2015-01" db="EMBL/GenBank/DDBJ databases">
        <title>Evolutionary Origins and Diversification of the Mycorrhizal Mutualists.</title>
        <authorList>
            <consortium name="DOE Joint Genome Institute"/>
            <consortium name="Mycorrhizal Genomics Consortium"/>
            <person name="Kohler A."/>
            <person name="Kuo A."/>
            <person name="Nagy L.G."/>
            <person name="Floudas D."/>
            <person name="Copeland A."/>
            <person name="Barry K.W."/>
            <person name="Cichocki N."/>
            <person name="Veneault-Fourrey C."/>
            <person name="LaButti K."/>
            <person name="Lindquist E.A."/>
            <person name="Lipzen A."/>
            <person name="Lundell T."/>
            <person name="Morin E."/>
            <person name="Murat C."/>
            <person name="Riley R."/>
            <person name="Ohm R."/>
            <person name="Sun H."/>
            <person name="Tunlid A."/>
            <person name="Henrissat B."/>
            <person name="Grigoriev I.V."/>
            <person name="Hibbett D.S."/>
            <person name="Martin F."/>
        </authorList>
    </citation>
    <scope>NUCLEOTIDE SEQUENCE [LARGE SCALE GENOMIC DNA]</scope>
    <source>
        <strain evidence="3">F 1598</strain>
    </source>
</reference>
<dbReference type="InterPro" id="IPR018958">
    <property type="entry name" value="Knr4/Smi1-like_dom"/>
</dbReference>
<dbReference type="EMBL" id="KN832984">
    <property type="protein sequence ID" value="KIM85717.1"/>
    <property type="molecule type" value="Genomic_DNA"/>
</dbReference>
<evidence type="ECO:0000313" key="3">
    <source>
        <dbReference type="Proteomes" id="UP000054166"/>
    </source>
</evidence>
<organism evidence="2 3">
    <name type="scientific">Piloderma croceum (strain F 1598)</name>
    <dbReference type="NCBI Taxonomy" id="765440"/>
    <lineage>
        <taxon>Eukaryota</taxon>
        <taxon>Fungi</taxon>
        <taxon>Dikarya</taxon>
        <taxon>Basidiomycota</taxon>
        <taxon>Agaricomycotina</taxon>
        <taxon>Agaricomycetes</taxon>
        <taxon>Agaricomycetidae</taxon>
        <taxon>Atheliales</taxon>
        <taxon>Atheliaceae</taxon>
        <taxon>Piloderma</taxon>
    </lineage>
</organism>